<dbReference type="SUPFAM" id="SSF49899">
    <property type="entry name" value="Concanavalin A-like lectins/glucanases"/>
    <property type="match status" value="1"/>
</dbReference>
<reference evidence="8 9" key="1">
    <citation type="submission" date="2019-12" db="EMBL/GenBank/DDBJ databases">
        <title>Rhizobium genotypes associated with high levels of biological nitrogen fixation by grain legumes in a temperate-maritime cropping system.</title>
        <authorList>
            <person name="Maluk M."/>
            <person name="Francesc Ferrando Molina F."/>
            <person name="Lopez Del Egido L."/>
            <person name="Lafos M."/>
            <person name="Langarica-Fuentes A."/>
            <person name="Gebre Yohannes G."/>
            <person name="Young M.W."/>
            <person name="Martin P."/>
            <person name="Gantlett R."/>
            <person name="Kenicer G."/>
            <person name="Hawes C."/>
            <person name="Begg G.S."/>
            <person name="Quilliam R.S."/>
            <person name="Squire G.R."/>
            <person name="Poole P.S."/>
            <person name="Young P.W."/>
            <person name="Iannetta P.M."/>
            <person name="James E.K."/>
        </authorList>
    </citation>
    <scope>NUCLEOTIDE SEQUENCE [LARGE SCALE GENOMIC DNA]</scope>
    <source>
        <strain evidence="8 9">JHI1118</strain>
    </source>
</reference>
<feature type="domain" description="Glycosyl hydrolase family 32 C-terminal" evidence="7">
    <location>
        <begin position="377"/>
        <end position="480"/>
    </location>
</feature>
<dbReference type="GO" id="GO:0005975">
    <property type="term" value="P:carbohydrate metabolic process"/>
    <property type="evidence" value="ECO:0007669"/>
    <property type="project" value="InterPro"/>
</dbReference>
<feature type="domain" description="Glycosyl hydrolase family 32 N-terminal" evidence="6">
    <location>
        <begin position="80"/>
        <end position="348"/>
    </location>
</feature>
<feature type="domain" description="Glycosyl hydrolase family 32 N-terminal" evidence="6">
    <location>
        <begin position="33"/>
        <end position="68"/>
    </location>
</feature>
<gene>
    <name evidence="8" type="ORF">GR212_29075</name>
</gene>
<dbReference type="CDD" id="cd08996">
    <property type="entry name" value="GH32_FFase"/>
    <property type="match status" value="1"/>
</dbReference>
<evidence type="ECO:0000256" key="2">
    <source>
        <dbReference type="ARBA" id="ARBA00012758"/>
    </source>
</evidence>
<evidence type="ECO:0000256" key="4">
    <source>
        <dbReference type="ARBA" id="ARBA00023295"/>
    </source>
</evidence>
<evidence type="ECO:0000313" key="8">
    <source>
        <dbReference type="EMBL" id="NEI73609.1"/>
    </source>
</evidence>
<evidence type="ECO:0000313" key="9">
    <source>
        <dbReference type="Proteomes" id="UP000483035"/>
    </source>
</evidence>
<dbReference type="InterPro" id="IPR013320">
    <property type="entry name" value="ConA-like_dom_sf"/>
</dbReference>
<keyword evidence="3 5" id="KW-0378">Hydrolase</keyword>
<organism evidence="8 9">
    <name type="scientific">Rhizobium lusitanum</name>
    <dbReference type="NCBI Taxonomy" id="293958"/>
    <lineage>
        <taxon>Bacteria</taxon>
        <taxon>Pseudomonadati</taxon>
        <taxon>Pseudomonadota</taxon>
        <taxon>Alphaproteobacteria</taxon>
        <taxon>Hyphomicrobiales</taxon>
        <taxon>Rhizobiaceae</taxon>
        <taxon>Rhizobium/Agrobacterium group</taxon>
        <taxon>Rhizobium</taxon>
    </lineage>
</organism>
<comment type="caution">
    <text evidence="8">The sequence shown here is derived from an EMBL/GenBank/DDBJ whole genome shotgun (WGS) entry which is preliminary data.</text>
</comment>
<dbReference type="PANTHER" id="PTHR43101">
    <property type="entry name" value="BETA-FRUCTOSIDASE"/>
    <property type="match status" value="1"/>
</dbReference>
<evidence type="ECO:0000256" key="1">
    <source>
        <dbReference type="ARBA" id="ARBA00009902"/>
    </source>
</evidence>
<dbReference type="Gene3D" id="2.115.10.20">
    <property type="entry name" value="Glycosyl hydrolase domain, family 43"/>
    <property type="match status" value="1"/>
</dbReference>
<dbReference type="Gene3D" id="2.60.120.560">
    <property type="entry name" value="Exo-inulinase, domain 1"/>
    <property type="match status" value="1"/>
</dbReference>
<name>A0A6L9UE58_9HYPH</name>
<proteinExistence type="inferred from homology"/>
<dbReference type="AlphaFoldDB" id="A0A6L9UE58"/>
<dbReference type="EMBL" id="WUEY01000020">
    <property type="protein sequence ID" value="NEI73609.1"/>
    <property type="molecule type" value="Genomic_DNA"/>
</dbReference>
<dbReference type="PANTHER" id="PTHR43101:SF1">
    <property type="entry name" value="BETA-FRUCTOSIDASE"/>
    <property type="match status" value="1"/>
</dbReference>
<sequence>MSENLQLLVDTAEASITAAAAIAETDKSRPLYHFRAPSQWMDDPNGIIYHDGWYHMMYSLNPHSAEHRAGMVYKTAVRVWDPKSEDWTGGITVWGHARSRDMVNWEHLPIAVYPSIEKGEHFVWFGCTVINDEGDPMAFYTAIGPDLRPEDTATQWAAVGSKDLMTWKPHPKNPLLTYALHGDDNIGEWRDPFIFKEKGRTFMVLGGRKLDADGGHPVVALYEATDPGYSQWVYRGIIFTHPSGKVPSSECPNLFKLDGKWVLLVSPHAEVEYHIGELDLENYTFTVEASGTADYSRNYYATNVLHDDKGRAVCWGALVGFKDTKGWNCCVSLPRELKVEGNRLIQKPVAELEKLRGDRVSFDLAASGSVVREISEGQATEIEADVSGLGDGTLSFELASATGNLQVRVSRSKLTIDTLEAAIALAGDVAKVRLLVDRTVAEVFVNDEACAARVVPLISGPTKISISSQEKAATVSGTIWQLNANDLFTSSRS</sequence>
<dbReference type="InterPro" id="IPR013148">
    <property type="entry name" value="Glyco_hydro_32_N"/>
</dbReference>
<evidence type="ECO:0000259" key="7">
    <source>
        <dbReference type="Pfam" id="PF08244"/>
    </source>
</evidence>
<dbReference type="Proteomes" id="UP000483035">
    <property type="component" value="Unassembled WGS sequence"/>
</dbReference>
<dbReference type="RefSeq" id="WP_163992096.1">
    <property type="nucleotide sequence ID" value="NZ_WUEY01000020.1"/>
</dbReference>
<dbReference type="SMART" id="SM00640">
    <property type="entry name" value="Glyco_32"/>
    <property type="match status" value="1"/>
</dbReference>
<protein>
    <recommendedName>
        <fullName evidence="2">beta-fructofuranosidase</fullName>
        <ecNumber evidence="2">3.2.1.26</ecNumber>
    </recommendedName>
</protein>
<keyword evidence="4 5" id="KW-0326">Glycosidase</keyword>
<dbReference type="InterPro" id="IPR023296">
    <property type="entry name" value="Glyco_hydro_beta-prop_sf"/>
</dbReference>
<accession>A0A6L9UE58</accession>
<dbReference type="GO" id="GO:0004564">
    <property type="term" value="F:beta-fructofuranosidase activity"/>
    <property type="evidence" value="ECO:0007669"/>
    <property type="project" value="UniProtKB-EC"/>
</dbReference>
<evidence type="ECO:0000256" key="5">
    <source>
        <dbReference type="RuleBase" id="RU362110"/>
    </source>
</evidence>
<evidence type="ECO:0000259" key="6">
    <source>
        <dbReference type="Pfam" id="PF00251"/>
    </source>
</evidence>
<dbReference type="InterPro" id="IPR051214">
    <property type="entry name" value="GH32_Enzymes"/>
</dbReference>
<dbReference type="EC" id="3.2.1.26" evidence="2"/>
<dbReference type="Pfam" id="PF08244">
    <property type="entry name" value="Glyco_hydro_32C"/>
    <property type="match status" value="1"/>
</dbReference>
<dbReference type="Pfam" id="PF00251">
    <property type="entry name" value="Glyco_hydro_32N"/>
    <property type="match status" value="2"/>
</dbReference>
<comment type="similarity">
    <text evidence="1 5">Belongs to the glycosyl hydrolase 32 family.</text>
</comment>
<evidence type="ECO:0000256" key="3">
    <source>
        <dbReference type="ARBA" id="ARBA00022801"/>
    </source>
</evidence>
<dbReference type="InterPro" id="IPR001362">
    <property type="entry name" value="Glyco_hydro_32"/>
</dbReference>
<dbReference type="SUPFAM" id="SSF75005">
    <property type="entry name" value="Arabinanase/levansucrase/invertase"/>
    <property type="match status" value="1"/>
</dbReference>
<dbReference type="InterPro" id="IPR013189">
    <property type="entry name" value="Glyco_hydro_32_C"/>
</dbReference>